<keyword evidence="2" id="KW-1133">Transmembrane helix</keyword>
<reference evidence="3" key="1">
    <citation type="submission" date="2022-03" db="EMBL/GenBank/DDBJ databases">
        <title>Description of Abyssus ytuae gen. nov., sp. nov., a novel member of the family Flavobacteriaceae isolated from the sediment of Mariana Trench.</title>
        <authorList>
            <person name="Zhang J."/>
            <person name="Xu X."/>
        </authorList>
    </citation>
    <scope>NUCLEOTIDE SEQUENCE</scope>
    <source>
        <strain evidence="3">MT3330</strain>
    </source>
</reference>
<organism evidence="3 4">
    <name type="scientific">Abyssalbus ytuae</name>
    <dbReference type="NCBI Taxonomy" id="2926907"/>
    <lineage>
        <taxon>Bacteria</taxon>
        <taxon>Pseudomonadati</taxon>
        <taxon>Bacteroidota</taxon>
        <taxon>Flavobacteriia</taxon>
        <taxon>Flavobacteriales</taxon>
        <taxon>Flavobacteriaceae</taxon>
        <taxon>Abyssalbus</taxon>
    </lineage>
</organism>
<gene>
    <name evidence="3" type="ORF">MQE35_08935</name>
</gene>
<feature type="coiled-coil region" evidence="1">
    <location>
        <begin position="269"/>
        <end position="296"/>
    </location>
</feature>
<name>A0A9E7CV54_9FLAO</name>
<accession>A0A9E7CV54</accession>
<evidence type="ECO:0000313" key="3">
    <source>
        <dbReference type="EMBL" id="UOB19407.1"/>
    </source>
</evidence>
<dbReference type="KEGG" id="fbm:MQE35_08935"/>
<feature type="transmembrane region" description="Helical" evidence="2">
    <location>
        <begin position="56"/>
        <end position="75"/>
    </location>
</feature>
<keyword evidence="2" id="KW-0472">Membrane</keyword>
<feature type="transmembrane region" description="Helical" evidence="2">
    <location>
        <begin position="30"/>
        <end position="50"/>
    </location>
</feature>
<evidence type="ECO:0000313" key="4">
    <source>
        <dbReference type="Proteomes" id="UP000831290"/>
    </source>
</evidence>
<feature type="transmembrane region" description="Helical" evidence="2">
    <location>
        <begin position="317"/>
        <end position="335"/>
    </location>
</feature>
<proteinExistence type="predicted"/>
<evidence type="ECO:0000256" key="1">
    <source>
        <dbReference type="SAM" id="Coils"/>
    </source>
</evidence>
<protein>
    <submittedName>
        <fullName evidence="3">Uncharacterized protein</fullName>
    </submittedName>
</protein>
<sequence length="352" mass="40514">MSENIKPQNSSEEVDLGQLFKLIGDAFNKLFRFIGNIFKWIFHFLIGILIFVQKHFLKFAIAGLIGLIIGGILDYRKEPKYISKMVVEPNFQSVQQLYNDIDFYNELASSKDSVTLASSLNISVSEAASIKEIKSRSFSDENQKFKLFDAFLKTLDTTTRAIIDYKSFLDNFNTFDARFHEISIISTNSRVAKKTQGAIISSITNNDYFELQKKISDENIVLQEEIYKTQLQQIDSLQRFYREVMLKTAEKEGGGTTINLAGTKEDTKELELLKQIDILKENLVLLNQERANKANTLNVISAFPERGVEMKKVFDRYLFWCFGGAIAVMFLVLVLRELNRFLEKYQKNNMAK</sequence>
<keyword evidence="4" id="KW-1185">Reference proteome</keyword>
<dbReference type="RefSeq" id="WP_255846023.1">
    <property type="nucleotide sequence ID" value="NZ_CP094358.1"/>
</dbReference>
<dbReference type="AlphaFoldDB" id="A0A9E7CV54"/>
<keyword evidence="2" id="KW-0812">Transmembrane</keyword>
<dbReference type="Proteomes" id="UP000831290">
    <property type="component" value="Chromosome"/>
</dbReference>
<evidence type="ECO:0000256" key="2">
    <source>
        <dbReference type="SAM" id="Phobius"/>
    </source>
</evidence>
<keyword evidence="1" id="KW-0175">Coiled coil</keyword>
<dbReference type="EMBL" id="CP094358">
    <property type="protein sequence ID" value="UOB19407.1"/>
    <property type="molecule type" value="Genomic_DNA"/>
</dbReference>